<feature type="region of interest" description="Disordered" evidence="2">
    <location>
        <begin position="1062"/>
        <end position="1087"/>
    </location>
</feature>
<dbReference type="InterPro" id="IPR007123">
    <property type="entry name" value="Gelsolin-like_dom"/>
</dbReference>
<feature type="domain" description="HP" evidence="3">
    <location>
        <begin position="2043"/>
        <end position="2106"/>
    </location>
</feature>
<feature type="compositionally biased region" description="Polar residues" evidence="2">
    <location>
        <begin position="886"/>
        <end position="901"/>
    </location>
</feature>
<dbReference type="GO" id="GO:0008154">
    <property type="term" value="P:actin polymerization or depolymerization"/>
    <property type="evidence" value="ECO:0007669"/>
    <property type="project" value="TreeGrafter"/>
</dbReference>
<evidence type="ECO:0000259" key="3">
    <source>
        <dbReference type="PROSITE" id="PS51089"/>
    </source>
</evidence>
<keyword evidence="1" id="KW-0175">Coiled coil</keyword>
<dbReference type="GO" id="GO:0005546">
    <property type="term" value="F:phosphatidylinositol-4,5-bisphosphate binding"/>
    <property type="evidence" value="ECO:0007669"/>
    <property type="project" value="TreeGrafter"/>
</dbReference>
<dbReference type="Pfam" id="PF00626">
    <property type="entry name" value="Gelsolin"/>
    <property type="match status" value="1"/>
</dbReference>
<dbReference type="GO" id="GO:0051015">
    <property type="term" value="F:actin filament binding"/>
    <property type="evidence" value="ECO:0007669"/>
    <property type="project" value="InterPro"/>
</dbReference>
<dbReference type="PANTHER" id="PTHR11977">
    <property type="entry name" value="VILLIN"/>
    <property type="match status" value="1"/>
</dbReference>
<feature type="region of interest" description="Disordered" evidence="2">
    <location>
        <begin position="831"/>
        <end position="853"/>
    </location>
</feature>
<evidence type="ECO:0000256" key="1">
    <source>
        <dbReference type="SAM" id="Coils"/>
    </source>
</evidence>
<feature type="region of interest" description="Disordered" evidence="2">
    <location>
        <begin position="1280"/>
        <end position="1317"/>
    </location>
</feature>
<feature type="compositionally biased region" description="Basic and acidic residues" evidence="2">
    <location>
        <begin position="424"/>
        <end position="441"/>
    </location>
</feature>
<evidence type="ECO:0000256" key="2">
    <source>
        <dbReference type="SAM" id="MobiDB-lite"/>
    </source>
</evidence>
<proteinExistence type="predicted"/>
<reference evidence="4" key="2">
    <citation type="submission" date="2021-04" db="EMBL/GenBank/DDBJ databases">
        <title>Genome-wide patterns of bracovirus chromosomal integration into multiple host tissues during parasitism.</title>
        <authorList>
            <person name="Chebbi M.A.C."/>
        </authorList>
    </citation>
    <scope>NUCLEOTIDE SEQUENCE</scope>
    <source>
        <tissue evidence="4">Whole body</tissue>
    </source>
</reference>
<feature type="compositionally biased region" description="Low complexity" evidence="2">
    <location>
        <begin position="1062"/>
        <end position="1072"/>
    </location>
</feature>
<feature type="region of interest" description="Disordered" evidence="2">
    <location>
        <begin position="1"/>
        <end position="47"/>
    </location>
</feature>
<dbReference type="Proteomes" id="UP000729913">
    <property type="component" value="Unassembled WGS sequence"/>
</dbReference>
<dbReference type="PROSITE" id="PS51089">
    <property type="entry name" value="HP"/>
    <property type="match status" value="1"/>
</dbReference>
<feature type="region of interest" description="Disordered" evidence="2">
    <location>
        <begin position="85"/>
        <end position="132"/>
    </location>
</feature>
<feature type="compositionally biased region" description="Basic and acidic residues" evidence="2">
    <location>
        <begin position="831"/>
        <end position="840"/>
    </location>
</feature>
<accession>A0A8J5V7M9</accession>
<dbReference type="Pfam" id="PF02209">
    <property type="entry name" value="VHP"/>
    <property type="match status" value="1"/>
</dbReference>
<reference evidence="4" key="1">
    <citation type="submission" date="2020-03" db="EMBL/GenBank/DDBJ databases">
        <authorList>
            <person name="Chebbi M.A."/>
            <person name="Drezen J.M."/>
        </authorList>
    </citation>
    <scope>NUCLEOTIDE SEQUENCE</scope>
    <source>
        <tissue evidence="4">Whole body</tissue>
    </source>
</reference>
<comment type="caution">
    <text evidence="4">The sequence shown here is derived from an EMBL/GenBank/DDBJ whole genome shotgun (WGS) entry which is preliminary data.</text>
</comment>
<dbReference type="EMBL" id="JAAOIC020000048">
    <property type="protein sequence ID" value="KAG8036994.1"/>
    <property type="molecule type" value="Genomic_DNA"/>
</dbReference>
<keyword evidence="5" id="KW-1185">Reference proteome</keyword>
<dbReference type="GO" id="GO:0015629">
    <property type="term" value="C:actin cytoskeleton"/>
    <property type="evidence" value="ECO:0007669"/>
    <property type="project" value="TreeGrafter"/>
</dbReference>
<dbReference type="InterPro" id="IPR003128">
    <property type="entry name" value="Villin_headpiece"/>
</dbReference>
<feature type="region of interest" description="Disordered" evidence="2">
    <location>
        <begin position="242"/>
        <end position="273"/>
    </location>
</feature>
<dbReference type="GO" id="GO:0005737">
    <property type="term" value="C:cytoplasm"/>
    <property type="evidence" value="ECO:0007669"/>
    <property type="project" value="TreeGrafter"/>
</dbReference>
<sequence>MVAAGVTDLMAANEGSSSSDSLARRSRTSTTNSIIGKKTASIRETKASRLRAASIVSPIDGSTLPRKTGFPDGLSAWSSQSATLYNKQKSPMSSSSSSLSQASSRDRDKYHQRRTSTKSSEPEDKLIDSANSERIVRRSKRLALKASTTKTSSALSDLNKNPLGVGRYQNSDSKDSTRRVSNHQSTSDSVTVRASSTSTSTTLASSSGTKRTSTNRISGHDSSEVLQQRVDALTARTRATMERVERLASSSSSSSPSSSHAITPVDSRSTNLRLGDYHTSGIPQMVTSRSPNITKQSPKNVRVLASDTSASSFLLTTNNLSSSSSKTINDEVQVMSSTVSSSRNQSALISILKHKSLDIETTTADESRQFVTLVVDNIKVNNKKHGILKKRSSLDENEILRRRSNSPDVYADLSSLDYPPISTNERRSSLDELVKRPRSPESHLTSILKRKTSGEDDREEFYTTEPQSILKRPSSGGCKSNSAGHHVSIAAAVAKTLGNTEFINGGACTQVRPILKKKISREESSSSDPPSLEPRPILKKKSSTESDEHEDKPKKTILKSSKKSSEDSSNESEATSPKKLSVLKNQALQRRTNSLPECDAVRSILKNSSSGRSRSSDSTRDLCLRKRARSVGHENTSHGNWNEIYDTFKDSIDVDCRPTPINSSLRCNNFTSSIASIVSFKLPNREDEVIYCDSNAEDSAANDDETNLTNINSNKKLDDNIVKLRRACHISRRYRNRKELLLPNAIDVLQTLPKTVVIDTVPIVELLDSRKAKVDEKLSGIEKMHVIGINKDREELDSSTLENRRQISTGSGRNVSQMALRFKAMEEERVKTTSVKESKLPRHNNSHQQRLGNDALGQHHSKELYDRFVTQPVTYQEVHEAVLQNQGISRPSVEMTSVSSTRKQDSKSDDVDPSKLSLADRVKLFNRRIDTENTGKSGVTLDRTQRRLNRIVSTPETISQINSEQPKGILKSSSSHVLGLRNSTGEFIPVSESSSNSSSEVDVASCVDNNKIPYLREQEPRIVKQSVENESCNECCTDVNDGVVLRNKNCSRVCESTRAVVKSSNNGSKKNNTVPSSEYIDSNNSSNGISNGNISSCKTTDSAHCINKNQTQRILNTTRKLRRKSESESIFCEDKNYLANDITTSTKNQRPVSSVPCVDFPSMSIADRLAALQRSGTTDWKRRVTTETVPLIIVDKPIDNDSKKSSDLCQKEKDELAIKQRRLADRLEKLESAAEGWRKRVVETDAITFSVAGKMRVELPDSILPQKLFESMGNCVSDAKKKVPRPEHFRKGNTKDMSGSNEYLTQPTLPKDTSDDSVAQNSNLAVEALAGLASTENFNAITLKNVTDSTVFGSNKLRPYKELMLILVKGRRHVQVRLVEPVASSVNSGDNYILLTRSELYHYSGKFSNVIEKSRAADIALRIQRHKDLGCHASQVVTINEGNSTSLSDVRNFWKHLGESDINSSVVEAGLPEEDELYESALIATNVVYEVVNDELIPLEKYWGAIPKIKILDPSKILVFDFGSEMYIWHGKIASKEKRSVATRLAQELWDEGYDYSECTACPIDAASLIGRRPTELSAVKKDVKRPEWCLIAKLTQHTETILFREKFLDWPNATGIIKVKKSQEKEQVDGKIIVDPPDVNLMLQPNDTPVDLILEGCHLGRGSGWFDEEFSRQYLVTTTNVTVWNVDEYSYCQLDDSSVGQFFTGDSYIVRWMYRITITGRELSGLPSKHAVDGRNRCAYFIWQGKNSSLNQQGTAALLTVELDGEKGPHIRVVEGSEPAAFLNLFKGGMVVHSGKKSDKRNVKKLRIFVSRGAEENETCLIEVPCSPRQLKSRGSLVFVDNKLRKISVWHGRHSLTHIRENAVHAAQKLVENCPIEAGFSNYSGITVEEIFEGEEPEEFVNSVMNKKLHMTLNKKTIPLHTPRLFHFSSSSGEFTVTELLCPHRSKVPTPFPFIQEELYQANQPSLFLLDNKDELWLWQGWWPDTGLDDQTGSGAVRWQAERKAAMTVAIEYWNKTHSNSKKKCDGRAPGEILSVESELARLTQRTYPPAQLLQRPLPVGVDPTTLELYLSPQHFTELLGMDMEEFRELPAWKQISIKKEIGLF</sequence>
<dbReference type="PANTHER" id="PTHR11977:SF45">
    <property type="entry name" value="SUPERVILLIN"/>
    <property type="match status" value="1"/>
</dbReference>
<feature type="compositionally biased region" description="Basic and acidic residues" evidence="2">
    <location>
        <begin position="902"/>
        <end position="914"/>
    </location>
</feature>
<dbReference type="SMART" id="SM00262">
    <property type="entry name" value="GEL"/>
    <property type="match status" value="2"/>
</dbReference>
<feature type="compositionally biased region" description="Basic and acidic residues" evidence="2">
    <location>
        <begin position="1280"/>
        <end position="1294"/>
    </location>
</feature>
<feature type="compositionally biased region" description="Low complexity" evidence="2">
    <location>
        <begin position="185"/>
        <end position="209"/>
    </location>
</feature>
<dbReference type="GO" id="GO:0051014">
    <property type="term" value="P:actin filament severing"/>
    <property type="evidence" value="ECO:0007669"/>
    <property type="project" value="TreeGrafter"/>
</dbReference>
<evidence type="ECO:0000313" key="4">
    <source>
        <dbReference type="EMBL" id="KAG8036994.1"/>
    </source>
</evidence>
<feature type="compositionally biased region" description="Basic and acidic residues" evidence="2">
    <location>
        <begin position="542"/>
        <end position="554"/>
    </location>
</feature>
<dbReference type="SMART" id="SM00153">
    <property type="entry name" value="VHP"/>
    <property type="match status" value="1"/>
</dbReference>
<feature type="coiled-coil region" evidence="1">
    <location>
        <begin position="1213"/>
        <end position="1240"/>
    </location>
</feature>
<feature type="compositionally biased region" description="Polar residues" evidence="2">
    <location>
        <begin position="1295"/>
        <end position="1308"/>
    </location>
</feature>
<evidence type="ECO:0000313" key="5">
    <source>
        <dbReference type="Proteomes" id="UP000729913"/>
    </source>
</evidence>
<feature type="compositionally biased region" description="Low complexity" evidence="2">
    <location>
        <begin position="144"/>
        <end position="156"/>
    </location>
</feature>
<dbReference type="OrthoDB" id="28894at2759"/>
<feature type="region of interest" description="Disordered" evidence="2">
    <location>
        <begin position="420"/>
        <end position="483"/>
    </location>
</feature>
<protein>
    <recommendedName>
        <fullName evidence="3">HP domain-containing protein</fullName>
    </recommendedName>
</protein>
<feature type="region of interest" description="Disordered" evidence="2">
    <location>
        <begin position="144"/>
        <end position="227"/>
    </location>
</feature>
<organism evidence="4 5">
    <name type="scientific">Cotesia typhae</name>
    <dbReference type="NCBI Taxonomy" id="2053667"/>
    <lineage>
        <taxon>Eukaryota</taxon>
        <taxon>Metazoa</taxon>
        <taxon>Ecdysozoa</taxon>
        <taxon>Arthropoda</taxon>
        <taxon>Hexapoda</taxon>
        <taxon>Insecta</taxon>
        <taxon>Pterygota</taxon>
        <taxon>Neoptera</taxon>
        <taxon>Endopterygota</taxon>
        <taxon>Hymenoptera</taxon>
        <taxon>Apocrita</taxon>
        <taxon>Ichneumonoidea</taxon>
        <taxon>Braconidae</taxon>
        <taxon>Microgastrinae</taxon>
        <taxon>Cotesia</taxon>
    </lineage>
</organism>
<feature type="region of interest" description="Disordered" evidence="2">
    <location>
        <begin position="519"/>
        <end position="584"/>
    </location>
</feature>
<name>A0A8J5V7M9_9HYME</name>
<gene>
    <name evidence="4" type="ORF">G9C98_004316</name>
</gene>
<dbReference type="GO" id="GO:0051016">
    <property type="term" value="P:barbed-end actin filament capping"/>
    <property type="evidence" value="ECO:0007669"/>
    <property type="project" value="TreeGrafter"/>
</dbReference>
<feature type="region of interest" description="Disordered" evidence="2">
    <location>
        <begin position="886"/>
        <end position="914"/>
    </location>
</feature>
<dbReference type="InterPro" id="IPR007122">
    <property type="entry name" value="Villin/Gelsolin"/>
</dbReference>
<feature type="compositionally biased region" description="Low complexity" evidence="2">
    <location>
        <begin position="90"/>
        <end position="103"/>
    </location>
</feature>
<feature type="compositionally biased region" description="Low complexity" evidence="2">
    <location>
        <begin position="249"/>
        <end position="259"/>
    </location>
</feature>